<evidence type="ECO:0000313" key="2">
    <source>
        <dbReference type="Proteomes" id="UP000240542"/>
    </source>
</evidence>
<keyword evidence="2" id="KW-1185">Reference proteome</keyword>
<evidence type="ECO:0000313" key="1">
    <source>
        <dbReference type="EMBL" id="PSK87346.1"/>
    </source>
</evidence>
<proteinExistence type="predicted"/>
<evidence type="ECO:0008006" key="3">
    <source>
        <dbReference type="Google" id="ProtNLM"/>
    </source>
</evidence>
<accession>A0A2P8CQW9</accession>
<comment type="caution">
    <text evidence="1">The sequence shown here is derived from an EMBL/GenBank/DDBJ whole genome shotgun (WGS) entry which is preliminary data.</text>
</comment>
<dbReference type="RefSeq" id="WP_106586570.1">
    <property type="nucleotide sequence ID" value="NZ_PYGA01000032.1"/>
</dbReference>
<dbReference type="EMBL" id="PYGA01000032">
    <property type="protein sequence ID" value="PSK87346.1"/>
    <property type="molecule type" value="Genomic_DNA"/>
</dbReference>
<dbReference type="AlphaFoldDB" id="A0A2P8CQW9"/>
<gene>
    <name evidence="1" type="ORF">CLV63_1321</name>
</gene>
<dbReference type="OrthoDB" id="9998189at2"/>
<dbReference type="Proteomes" id="UP000240542">
    <property type="component" value="Unassembled WGS sequence"/>
</dbReference>
<reference evidence="1 2" key="1">
    <citation type="submission" date="2018-03" db="EMBL/GenBank/DDBJ databases">
        <title>Genomic Encyclopedia of Archaeal and Bacterial Type Strains, Phase II (KMG-II): from individual species to whole genera.</title>
        <authorList>
            <person name="Goeker M."/>
        </authorList>
    </citation>
    <scope>NUCLEOTIDE SEQUENCE [LARGE SCALE GENOMIC DNA]</scope>
    <source>
        <strain evidence="1 2">DSM 45312</strain>
    </source>
</reference>
<name>A0A2P8CQW9_9ACTN</name>
<organism evidence="1 2">
    <name type="scientific">Murinocardiopsis flavida</name>
    <dbReference type="NCBI Taxonomy" id="645275"/>
    <lineage>
        <taxon>Bacteria</taxon>
        <taxon>Bacillati</taxon>
        <taxon>Actinomycetota</taxon>
        <taxon>Actinomycetes</taxon>
        <taxon>Streptosporangiales</taxon>
        <taxon>Nocardiopsidaceae</taxon>
        <taxon>Murinocardiopsis</taxon>
    </lineage>
</organism>
<sequence>MTGIGIGTADLWGGQLESVQFDVLSHRVTLSIYVIDSDLPEDEQLTTHQLTFHEVSEFRFFDLDGKPWYRAEVSEIHLEKADGRCQAEIWLLTDDNQFRVTCASITVNGIEQ</sequence>
<protein>
    <recommendedName>
        <fullName evidence="3">Immunity protein 50 of polymorphic toxin system</fullName>
    </recommendedName>
</protein>